<dbReference type="PROSITE" id="PS50035">
    <property type="entry name" value="PLD"/>
    <property type="match status" value="1"/>
</dbReference>
<dbReference type="PANTHER" id="PTHR18896">
    <property type="entry name" value="PHOSPHOLIPASE D"/>
    <property type="match status" value="1"/>
</dbReference>
<sequence>MSKRTSDNNRATFLMDGEEFFGTFAACLEEVKRSATEPVEVESLSKGEGKQLADAPAPVPPTTYVRLAYWAMEKGLPLMQDDHHFTMEVALKQLADAGVHVEIILWDPDAVSANAGGNDNFAKKVARGNKEVHTALHGYKGKILVYLESHPKPGVGYGLHQKMSIFSIRGKLKALVGGFNMEAEYWDTGYHWGRHPLHGHNHTLHDTAVLVEGPATCDIEEEWLRRWKRQVSLNFFGPKPPHGVRAEFRGLVASQPTGGGHRISVLTTGVSTLSTEHSIRDEIKTLIQGATTYLYAENYQFFDPDIVREVCRKLKAWKPFEVCVVIPDPGCDPTHANTQLSRIAYARMLLASFKEKEGVKGKLDEALQSIKLQGSTPPVPNDPGMYHKVVKKKSGKWMEEASLQVAPRPVEGVKVQTKTVQVALETIESLDLAEGVTPRVQFYCPVRFPGHSDNYDESTKIYVHSKLMLIDSRHVIVGSANFGYRSMEYDGEMSLHIQSDEFAVSVKQKLFPHYNVSSPKEVPAALRDASHGEADRVKLIARSPGQLGITSADVKGYMTDKMKSASVAMNYEWY</sequence>
<evidence type="ECO:0000313" key="7">
    <source>
        <dbReference type="EMBL" id="RKH42285.1"/>
    </source>
</evidence>
<dbReference type="RefSeq" id="WP_120626164.1">
    <property type="nucleotide sequence ID" value="NZ_RAWG01000090.1"/>
</dbReference>
<dbReference type="GO" id="GO:0009395">
    <property type="term" value="P:phospholipid catabolic process"/>
    <property type="evidence" value="ECO:0007669"/>
    <property type="project" value="TreeGrafter"/>
</dbReference>
<dbReference type="SMART" id="SM00155">
    <property type="entry name" value="PLDc"/>
    <property type="match status" value="2"/>
</dbReference>
<accession>A0A3A8NM92</accession>
<keyword evidence="4" id="KW-0443">Lipid metabolism</keyword>
<proteinExistence type="predicted"/>
<dbReference type="InterPro" id="IPR001736">
    <property type="entry name" value="PLipase_D/transphosphatidylase"/>
</dbReference>
<protein>
    <recommendedName>
        <fullName evidence="6">PLD phosphodiesterase domain-containing protein</fullName>
    </recommendedName>
</protein>
<evidence type="ECO:0000256" key="4">
    <source>
        <dbReference type="ARBA" id="ARBA00023098"/>
    </source>
</evidence>
<comment type="caution">
    <text evidence="7">The sequence shown here is derived from an EMBL/GenBank/DDBJ whole genome shotgun (WGS) entry which is preliminary data.</text>
</comment>
<dbReference type="GO" id="GO:0004630">
    <property type="term" value="F:phospholipase D activity"/>
    <property type="evidence" value="ECO:0007669"/>
    <property type="project" value="UniProtKB-EC"/>
</dbReference>
<gene>
    <name evidence="7" type="ORF">D7X12_16200</name>
</gene>
<evidence type="ECO:0000256" key="2">
    <source>
        <dbReference type="ARBA" id="ARBA00022737"/>
    </source>
</evidence>
<dbReference type="AlphaFoldDB" id="A0A3A8NM92"/>
<dbReference type="Pfam" id="PF13091">
    <property type="entry name" value="PLDc_2"/>
    <property type="match status" value="1"/>
</dbReference>
<feature type="domain" description="PLD phosphodiesterase" evidence="6">
    <location>
        <begin position="459"/>
        <end position="486"/>
    </location>
</feature>
<evidence type="ECO:0000256" key="3">
    <source>
        <dbReference type="ARBA" id="ARBA00022801"/>
    </source>
</evidence>
<evidence type="ECO:0000313" key="8">
    <source>
        <dbReference type="Proteomes" id="UP000273405"/>
    </source>
</evidence>
<evidence type="ECO:0000256" key="1">
    <source>
        <dbReference type="ARBA" id="ARBA00000798"/>
    </source>
</evidence>
<dbReference type="SUPFAM" id="SSF56024">
    <property type="entry name" value="Phospholipase D/nuclease"/>
    <property type="match status" value="2"/>
</dbReference>
<evidence type="ECO:0000259" key="6">
    <source>
        <dbReference type="PROSITE" id="PS50035"/>
    </source>
</evidence>
<feature type="region of interest" description="Disordered" evidence="5">
    <location>
        <begin position="37"/>
        <end position="57"/>
    </location>
</feature>
<dbReference type="Proteomes" id="UP000273405">
    <property type="component" value="Unassembled WGS sequence"/>
</dbReference>
<dbReference type="InterPro" id="IPR025202">
    <property type="entry name" value="PLD-like_dom"/>
</dbReference>
<name>A0A3A8NM92_9BACT</name>
<dbReference type="OrthoDB" id="8828485at2"/>
<keyword evidence="2" id="KW-0677">Repeat</keyword>
<keyword evidence="3" id="KW-0378">Hydrolase</keyword>
<dbReference type="InterPro" id="IPR015679">
    <property type="entry name" value="PLipase_D_fam"/>
</dbReference>
<organism evidence="7 8">
    <name type="scientific">Corallococcus sicarius</name>
    <dbReference type="NCBI Taxonomy" id="2316726"/>
    <lineage>
        <taxon>Bacteria</taxon>
        <taxon>Pseudomonadati</taxon>
        <taxon>Myxococcota</taxon>
        <taxon>Myxococcia</taxon>
        <taxon>Myxococcales</taxon>
        <taxon>Cystobacterineae</taxon>
        <taxon>Myxococcaceae</taxon>
        <taxon>Corallococcus</taxon>
    </lineage>
</organism>
<evidence type="ECO:0000256" key="5">
    <source>
        <dbReference type="SAM" id="MobiDB-lite"/>
    </source>
</evidence>
<keyword evidence="8" id="KW-1185">Reference proteome</keyword>
<dbReference type="PANTHER" id="PTHR18896:SF76">
    <property type="entry name" value="PHOSPHOLIPASE"/>
    <property type="match status" value="1"/>
</dbReference>
<reference evidence="8" key="1">
    <citation type="submission" date="2018-09" db="EMBL/GenBank/DDBJ databases">
        <authorList>
            <person name="Livingstone P.G."/>
            <person name="Whitworth D.E."/>
        </authorList>
    </citation>
    <scope>NUCLEOTIDE SEQUENCE [LARGE SCALE GENOMIC DNA]</scope>
    <source>
        <strain evidence="8">CA040B</strain>
    </source>
</reference>
<dbReference type="EMBL" id="RAWG01000090">
    <property type="protein sequence ID" value="RKH42285.1"/>
    <property type="molecule type" value="Genomic_DNA"/>
</dbReference>
<dbReference type="Gene3D" id="3.30.870.10">
    <property type="entry name" value="Endonuclease Chain A"/>
    <property type="match status" value="2"/>
</dbReference>
<comment type="catalytic activity">
    <reaction evidence="1">
        <text>a 1,2-diacyl-sn-glycero-3-phosphocholine + H2O = a 1,2-diacyl-sn-glycero-3-phosphate + choline + H(+)</text>
        <dbReference type="Rhea" id="RHEA:14445"/>
        <dbReference type="ChEBI" id="CHEBI:15354"/>
        <dbReference type="ChEBI" id="CHEBI:15377"/>
        <dbReference type="ChEBI" id="CHEBI:15378"/>
        <dbReference type="ChEBI" id="CHEBI:57643"/>
        <dbReference type="ChEBI" id="CHEBI:58608"/>
        <dbReference type="EC" id="3.1.4.4"/>
    </reaction>
</comment>